<sequence length="105" mass="11971">MEVYKMKKNFISVFLTSFLALAIGFFVGIHYLESDKNAIVFAQEKGDTGQSLQDSFRKVSKKILPSTVEIYATGVVKTRDFLNFFSFLMLQGLILRKRHNGVVLE</sequence>
<dbReference type="EMBL" id="CP004146">
    <property type="protein sequence ID" value="AHH03060.1"/>
    <property type="molecule type" value="Genomic_DNA"/>
</dbReference>
<evidence type="ECO:0000256" key="1">
    <source>
        <dbReference type="SAM" id="Phobius"/>
    </source>
</evidence>
<evidence type="ECO:0000313" key="2">
    <source>
        <dbReference type="EMBL" id="AHH03060.1"/>
    </source>
</evidence>
<organism evidence="2 3">
    <name type="scientific">Borrelia nietonii YOR</name>
    <dbReference type="NCBI Taxonomy" id="1293576"/>
    <lineage>
        <taxon>Bacteria</taxon>
        <taxon>Pseudomonadati</taxon>
        <taxon>Spirochaetota</taxon>
        <taxon>Spirochaetia</taxon>
        <taxon>Spirochaetales</taxon>
        <taxon>Borreliaceae</taxon>
        <taxon>Borrelia</taxon>
        <taxon>Borrelia nietonii</taxon>
    </lineage>
</organism>
<keyword evidence="1" id="KW-0812">Transmembrane</keyword>
<dbReference type="Proteomes" id="UP000019269">
    <property type="component" value="Chromosome"/>
</dbReference>
<keyword evidence="2" id="KW-0378">Hydrolase</keyword>
<protein>
    <submittedName>
        <fullName evidence="2">Endopeptidase degP</fullName>
        <ecNumber evidence="2">3.4.21.-</ecNumber>
    </submittedName>
</protein>
<dbReference type="GO" id="GO:0016787">
    <property type="term" value="F:hydrolase activity"/>
    <property type="evidence" value="ECO:0007669"/>
    <property type="project" value="UniProtKB-KW"/>
</dbReference>
<dbReference type="EC" id="3.4.21.-" evidence="2"/>
<keyword evidence="3" id="KW-1185">Reference proteome</keyword>
<keyword evidence="1" id="KW-0472">Membrane</keyword>
<gene>
    <name evidence="2" type="ORF">BHY_0109</name>
</gene>
<proteinExistence type="predicted"/>
<accession>A0ABM5PG71</accession>
<reference evidence="2" key="1">
    <citation type="submission" date="2013-02" db="EMBL/GenBank/DDBJ databases">
        <title>Comparative genomics of Borrelia species.</title>
        <authorList>
            <person name="Schwan T.G."/>
            <person name="Raffel S.J."/>
            <person name="Porcella S.F."/>
        </authorList>
    </citation>
    <scope>NUCLEOTIDE SEQUENCE [LARGE SCALE GENOMIC DNA]</scope>
    <source>
        <strain evidence="2">YOR</strain>
    </source>
</reference>
<evidence type="ECO:0000313" key="3">
    <source>
        <dbReference type="Proteomes" id="UP000019269"/>
    </source>
</evidence>
<feature type="transmembrane region" description="Helical" evidence="1">
    <location>
        <begin position="12"/>
        <end position="32"/>
    </location>
</feature>
<name>A0ABM5PG71_9SPIR</name>
<keyword evidence="1" id="KW-1133">Transmembrane helix</keyword>